<dbReference type="InterPro" id="IPR029052">
    <property type="entry name" value="Metallo-depent_PP-like"/>
</dbReference>
<dbReference type="GO" id="GO:0016787">
    <property type="term" value="F:hydrolase activity"/>
    <property type="evidence" value="ECO:0007669"/>
    <property type="project" value="UniProtKB-UniRule"/>
</dbReference>
<dbReference type="EC" id="3.1.4.-" evidence="2"/>
<dbReference type="Pfam" id="PF12850">
    <property type="entry name" value="Metallophos_2"/>
    <property type="match status" value="1"/>
</dbReference>
<dbReference type="Proteomes" id="UP000502179">
    <property type="component" value="Chromosome"/>
</dbReference>
<dbReference type="KEGG" id="tav:G4V39_01800"/>
<name>A0A6G7PTV5_9BACT</name>
<protein>
    <recommendedName>
        <fullName evidence="2">Phosphoesterase</fullName>
        <ecNumber evidence="2">3.1.4.-</ecNumber>
    </recommendedName>
</protein>
<keyword evidence="2" id="KW-0479">Metal-binding</keyword>
<dbReference type="NCBIfam" id="TIGR00040">
    <property type="entry name" value="yfcE"/>
    <property type="match status" value="1"/>
</dbReference>
<sequence length="162" mass="17900">MLVAIISDTHDHIWNLHQAIEEINARGAECLIHCGDLISPFMIKELSAFTGPKHLILGNNPGDVWLLSRVCNQSPEVYLHGWSATLEIDGLRLAVVHFPQMAKGLATTGEYDLVCCGHTHVYEVQQIGQTLVVNPGEILGKEGPPTFALFDTKTRHIEKVIL</sequence>
<reference evidence="3 4" key="1">
    <citation type="submission" date="2020-02" db="EMBL/GenBank/DDBJ databases">
        <title>Genome analysis of Thermosulfuriphilus ammonigenes ST65T, an anaerobic thermophilic chemolithoautotrophic bacterium isolated from a deep-sea hydrothermal vent.</title>
        <authorList>
            <person name="Slobodkina G."/>
            <person name="Allioux M."/>
            <person name="Merkel A."/>
            <person name="Alain K."/>
            <person name="Jebbar M."/>
            <person name="Slobodkin A."/>
        </authorList>
    </citation>
    <scope>NUCLEOTIDE SEQUENCE [LARGE SCALE GENOMIC DNA]</scope>
    <source>
        <strain evidence="3 4">ST65</strain>
    </source>
</reference>
<dbReference type="AlphaFoldDB" id="A0A6G7PTV5"/>
<dbReference type="InterPro" id="IPR053193">
    <property type="entry name" value="MetalloPDE_YfcE-like"/>
</dbReference>
<dbReference type="PANTHER" id="PTHR43165:SF1">
    <property type="entry name" value="PHOSPHODIESTERASE MJ0936"/>
    <property type="match status" value="1"/>
</dbReference>
<evidence type="ECO:0000313" key="3">
    <source>
        <dbReference type="EMBL" id="QIJ71082.1"/>
    </source>
</evidence>
<dbReference type="SUPFAM" id="SSF56300">
    <property type="entry name" value="Metallo-dependent phosphatases"/>
    <property type="match status" value="1"/>
</dbReference>
<dbReference type="RefSeq" id="WP_166031304.1">
    <property type="nucleotide sequence ID" value="NZ_CP048877.1"/>
</dbReference>
<comment type="similarity">
    <text evidence="1 2">Belongs to the metallophosphoesterase superfamily. YfcE family.</text>
</comment>
<dbReference type="InterPro" id="IPR024654">
    <property type="entry name" value="Calcineurin-like_PHP_lpxH"/>
</dbReference>
<organism evidence="3 4">
    <name type="scientific">Thermosulfuriphilus ammonigenes</name>
    <dbReference type="NCBI Taxonomy" id="1936021"/>
    <lineage>
        <taxon>Bacteria</taxon>
        <taxon>Pseudomonadati</taxon>
        <taxon>Thermodesulfobacteriota</taxon>
        <taxon>Thermodesulfobacteria</taxon>
        <taxon>Thermodesulfobacteriales</taxon>
        <taxon>Thermodesulfobacteriaceae</taxon>
        <taxon>Thermosulfuriphilus</taxon>
    </lineage>
</organism>
<evidence type="ECO:0000256" key="2">
    <source>
        <dbReference type="RuleBase" id="RU362039"/>
    </source>
</evidence>
<dbReference type="PANTHER" id="PTHR43165">
    <property type="entry name" value="METALLOPHOSPHOESTERASE"/>
    <property type="match status" value="1"/>
</dbReference>
<gene>
    <name evidence="3" type="ORF">G4V39_01800</name>
</gene>
<comment type="cofactor">
    <cofactor evidence="2">
        <name>a divalent metal cation</name>
        <dbReference type="ChEBI" id="CHEBI:60240"/>
    </cofactor>
</comment>
<dbReference type="EMBL" id="CP048877">
    <property type="protein sequence ID" value="QIJ71082.1"/>
    <property type="molecule type" value="Genomic_DNA"/>
</dbReference>
<dbReference type="InterPro" id="IPR000979">
    <property type="entry name" value="Phosphodiesterase_MJ0936/Vps29"/>
</dbReference>
<dbReference type="GO" id="GO:0046872">
    <property type="term" value="F:metal ion binding"/>
    <property type="evidence" value="ECO:0007669"/>
    <property type="project" value="UniProtKB-KW"/>
</dbReference>
<accession>A0A6G7PTV5</accession>
<dbReference type="Gene3D" id="3.60.21.10">
    <property type="match status" value="1"/>
</dbReference>
<keyword evidence="4" id="KW-1185">Reference proteome</keyword>
<proteinExistence type="inferred from homology"/>
<evidence type="ECO:0000313" key="4">
    <source>
        <dbReference type="Proteomes" id="UP000502179"/>
    </source>
</evidence>
<evidence type="ECO:0000256" key="1">
    <source>
        <dbReference type="ARBA" id="ARBA00008950"/>
    </source>
</evidence>